<dbReference type="PROSITE" id="PS51257">
    <property type="entry name" value="PROKAR_LIPOPROTEIN"/>
    <property type="match status" value="1"/>
</dbReference>
<name>A0A7Y8KW01_9BURK</name>
<organism evidence="2 3">
    <name type="scientific">Hydrogenophaga aromaticivorans</name>
    <dbReference type="NCBI Taxonomy" id="2610898"/>
    <lineage>
        <taxon>Bacteria</taxon>
        <taxon>Pseudomonadati</taxon>
        <taxon>Pseudomonadota</taxon>
        <taxon>Betaproteobacteria</taxon>
        <taxon>Burkholderiales</taxon>
        <taxon>Comamonadaceae</taxon>
        <taxon>Hydrogenophaga</taxon>
    </lineage>
</organism>
<dbReference type="Gene3D" id="3.30.1450.10">
    <property type="match status" value="1"/>
</dbReference>
<proteinExistence type="predicted"/>
<evidence type="ECO:0000313" key="2">
    <source>
        <dbReference type="EMBL" id="NWF44594.1"/>
    </source>
</evidence>
<dbReference type="InterPro" id="IPR037873">
    <property type="entry name" value="BamE-like"/>
</dbReference>
<reference evidence="2 3" key="1">
    <citation type="submission" date="2019-09" db="EMBL/GenBank/DDBJ databases">
        <title>Hydrogenophaga aromatica sp. nov., isolated from a para-xylene-degrading enrichment culture.</title>
        <authorList>
            <person name="Tancsics A."/>
            <person name="Banerjee S."/>
        </authorList>
    </citation>
    <scope>NUCLEOTIDE SEQUENCE [LARGE SCALE GENOMIC DNA]</scope>
    <source>
        <strain evidence="2 3">D2P1</strain>
    </source>
</reference>
<evidence type="ECO:0000256" key="1">
    <source>
        <dbReference type="ARBA" id="ARBA00022729"/>
    </source>
</evidence>
<dbReference type="EMBL" id="VYGV01000006">
    <property type="protein sequence ID" value="NWF44594.1"/>
    <property type="molecule type" value="Genomic_DNA"/>
</dbReference>
<comment type="caution">
    <text evidence="2">The sequence shown here is derived from an EMBL/GenBank/DDBJ whole genome shotgun (WGS) entry which is preliminary data.</text>
</comment>
<evidence type="ECO:0008006" key="4">
    <source>
        <dbReference type="Google" id="ProtNLM"/>
    </source>
</evidence>
<sequence>MKHISQDSFILLNRRRVLERFALGGTAALALAACGGGGGGDDSEGIDLRAAYDRVVEGMTRAQVVRAVGREPNSVSSDETLYWSENGQQLDVDINDTTGMTYWVRWDRLTMPIATLRKDFD</sequence>
<gene>
    <name evidence="2" type="ORF">F3K02_04910</name>
</gene>
<accession>A0A7Y8KW01</accession>
<evidence type="ECO:0000313" key="3">
    <source>
        <dbReference type="Proteomes" id="UP000545507"/>
    </source>
</evidence>
<dbReference type="Proteomes" id="UP000545507">
    <property type="component" value="Unassembled WGS sequence"/>
</dbReference>
<dbReference type="RefSeq" id="WP_177133915.1">
    <property type="nucleotide sequence ID" value="NZ_VYGV01000006.1"/>
</dbReference>
<keyword evidence="3" id="KW-1185">Reference proteome</keyword>
<protein>
    <recommendedName>
        <fullName evidence="4">Lipoprotein</fullName>
    </recommendedName>
</protein>
<dbReference type="AlphaFoldDB" id="A0A7Y8KW01"/>
<keyword evidence="1" id="KW-0732">Signal</keyword>